<name>D2YJR5_VIBMI</name>
<dbReference type="SMART" id="SM00812">
    <property type="entry name" value="Alpha_L_fucos"/>
    <property type="match status" value="1"/>
</dbReference>
<organism evidence="9 10">
    <name type="scientific">Vibrio mimicus VM603</name>
    <dbReference type="NCBI Taxonomy" id="671074"/>
    <lineage>
        <taxon>Bacteria</taxon>
        <taxon>Pseudomonadati</taxon>
        <taxon>Pseudomonadota</taxon>
        <taxon>Gammaproteobacteria</taxon>
        <taxon>Vibrionales</taxon>
        <taxon>Vibrionaceae</taxon>
        <taxon>Vibrio</taxon>
    </lineage>
</organism>
<dbReference type="InterPro" id="IPR057739">
    <property type="entry name" value="Glyco_hydro_29_N"/>
</dbReference>
<evidence type="ECO:0000256" key="7">
    <source>
        <dbReference type="PIRSR" id="PIRSR001092-1"/>
    </source>
</evidence>
<dbReference type="GO" id="GO:0005764">
    <property type="term" value="C:lysosome"/>
    <property type="evidence" value="ECO:0007669"/>
    <property type="project" value="TreeGrafter"/>
</dbReference>
<dbReference type="Proteomes" id="UP000004827">
    <property type="component" value="Unassembled WGS sequence"/>
</dbReference>
<dbReference type="AlphaFoldDB" id="D2YJR5"/>
<dbReference type="GO" id="GO:0006004">
    <property type="term" value="P:fucose metabolic process"/>
    <property type="evidence" value="ECO:0007669"/>
    <property type="project" value="InterPro"/>
</dbReference>
<dbReference type="InterPro" id="IPR016286">
    <property type="entry name" value="FUC_metazoa-typ"/>
</dbReference>
<proteinExistence type="inferred from homology"/>
<evidence type="ECO:0000256" key="1">
    <source>
        <dbReference type="ARBA" id="ARBA00004071"/>
    </source>
</evidence>
<dbReference type="GO" id="GO:0004560">
    <property type="term" value="F:alpha-L-fucosidase activity"/>
    <property type="evidence" value="ECO:0007669"/>
    <property type="project" value="InterPro"/>
</dbReference>
<evidence type="ECO:0000256" key="6">
    <source>
        <dbReference type="ARBA" id="ARBA00023295"/>
    </source>
</evidence>
<dbReference type="Gene3D" id="3.20.20.80">
    <property type="entry name" value="Glycosidases"/>
    <property type="match status" value="1"/>
</dbReference>
<dbReference type="PANTHER" id="PTHR10030">
    <property type="entry name" value="ALPHA-L-FUCOSIDASE"/>
    <property type="match status" value="1"/>
</dbReference>
<dbReference type="PIRSF" id="PIRSF001092">
    <property type="entry name" value="Alpha-L-fucosidase"/>
    <property type="match status" value="1"/>
</dbReference>
<dbReference type="PANTHER" id="PTHR10030:SF37">
    <property type="entry name" value="ALPHA-L-FUCOSIDASE-RELATED"/>
    <property type="match status" value="1"/>
</dbReference>
<dbReference type="RefSeq" id="WP_005511687.1">
    <property type="nucleotide sequence ID" value="NZ_ACYU01000194.1"/>
</dbReference>
<comment type="function">
    <text evidence="1">Alpha-L-fucosidase is responsible for hydrolyzing the alpha-1,6-linked fucose joined to the reducing-end N-acetylglucosamine of the carbohydrate moieties of glycoproteins.</text>
</comment>
<dbReference type="Pfam" id="PF01120">
    <property type="entry name" value="Alpha_L_fucos"/>
    <property type="match status" value="1"/>
</dbReference>
<sequence>MKAVDRVYVARPDVAHAYAYCGRRGQYHEIVHEEDEMNDQQSTPATDKVSDSSSKGWFVKDRFGMFIHWGLYSVGAWHPWHKSKKELTTEQYQKYFDHFDPDLYDPKEWARQAKAAGMKYVVITTKHHEGFCLFDSKYTEYKSTNTPCGKDLIAPFVEAFRAEGLKIGFYYSLFDWHHPDFTIDINHPQRNHPDAEEMNKGRDMKRYVQYMRDQITELLTNYGKIDIIWCDFSYVDWEWHGKPGKGRGDWESVELVKLIRKLAPDILINDRLDLNDVEGYQPDFICHEQVIPSSPPIVPDHAVGWEACHTLAGLWCYIREEFKWKTHEQLVNLLSDIVALGGNLLMNIGPTARGTFEPRACEALKVYSDWMTVNGRAIYETVPSELEAPDGCRFTQKNNRLYVHIQNWPHKAIHVKKLAGRVVYAQMLHDASEVFWNDVKHDGSVRLELPLVRPKIHVPVIEVFLKEE</sequence>
<dbReference type="InterPro" id="IPR000933">
    <property type="entry name" value="Glyco_hydro_29"/>
</dbReference>
<dbReference type="InterPro" id="IPR017853">
    <property type="entry name" value="GH"/>
</dbReference>
<dbReference type="GO" id="GO:0016139">
    <property type="term" value="P:glycoside catabolic process"/>
    <property type="evidence" value="ECO:0007669"/>
    <property type="project" value="TreeGrafter"/>
</dbReference>
<evidence type="ECO:0000313" key="9">
    <source>
        <dbReference type="EMBL" id="EEW05010.1"/>
    </source>
</evidence>
<evidence type="ECO:0000259" key="8">
    <source>
        <dbReference type="Pfam" id="PF01120"/>
    </source>
</evidence>
<comment type="similarity">
    <text evidence="2">Belongs to the glycosyl hydrolase 29 family.</text>
</comment>
<evidence type="ECO:0000256" key="4">
    <source>
        <dbReference type="ARBA" id="ARBA00022729"/>
    </source>
</evidence>
<dbReference type="SUPFAM" id="SSF51445">
    <property type="entry name" value="(Trans)glycosidases"/>
    <property type="match status" value="1"/>
</dbReference>
<dbReference type="EC" id="3.2.1.51" evidence="3"/>
<accession>D2YJR5</accession>
<gene>
    <name evidence="9" type="ORF">VMB_37620</name>
</gene>
<evidence type="ECO:0000256" key="5">
    <source>
        <dbReference type="ARBA" id="ARBA00022801"/>
    </source>
</evidence>
<dbReference type="PRINTS" id="PR00741">
    <property type="entry name" value="GLHYDRLASE29"/>
</dbReference>
<feature type="site" description="May be important for catalysis" evidence="7">
    <location>
        <position position="308"/>
    </location>
</feature>
<evidence type="ECO:0000313" key="10">
    <source>
        <dbReference type="Proteomes" id="UP000004827"/>
    </source>
</evidence>
<evidence type="ECO:0000256" key="2">
    <source>
        <dbReference type="ARBA" id="ARBA00007951"/>
    </source>
</evidence>
<protein>
    <recommendedName>
        <fullName evidence="3">alpha-L-fucosidase</fullName>
        <ecNumber evidence="3">3.2.1.51</ecNumber>
    </recommendedName>
</protein>
<evidence type="ECO:0000256" key="3">
    <source>
        <dbReference type="ARBA" id="ARBA00012662"/>
    </source>
</evidence>
<feature type="domain" description="Glycoside hydrolase family 29 N-terminal" evidence="8">
    <location>
        <begin position="32"/>
        <end position="375"/>
    </location>
</feature>
<comment type="caution">
    <text evidence="9">The sequence shown here is derived from an EMBL/GenBank/DDBJ whole genome shotgun (WGS) entry which is preliminary data.</text>
</comment>
<reference evidence="9 10" key="1">
    <citation type="journal article" date="2009" name="BMC Evol. Biol.">
        <title>Genomic taxonomy of Vibrios.</title>
        <authorList>
            <person name="Thompson C.C."/>
            <person name="Vicente A.C."/>
            <person name="Souza R.C."/>
            <person name="Vasconcelos A.T."/>
            <person name="Vesth T."/>
            <person name="Alves N.Jr."/>
            <person name="Ussery D.W."/>
            <person name="Iida T."/>
            <person name="Thompson F.L."/>
        </authorList>
    </citation>
    <scope>NUCLEOTIDE SEQUENCE [LARGE SCALE GENOMIC DNA]</scope>
    <source>
        <strain evidence="9 10">VM603</strain>
    </source>
</reference>
<dbReference type="EMBL" id="ACYU01000194">
    <property type="protein sequence ID" value="EEW05010.1"/>
    <property type="molecule type" value="Genomic_DNA"/>
</dbReference>
<keyword evidence="6" id="KW-0326">Glycosidase</keyword>
<keyword evidence="4" id="KW-0732">Signal</keyword>
<keyword evidence="5" id="KW-0378">Hydrolase</keyword>